<evidence type="ECO:0000256" key="1">
    <source>
        <dbReference type="PROSITE-ProRule" id="PRU01211"/>
    </source>
</evidence>
<reference evidence="5" key="1">
    <citation type="submission" date="2025-05" db="UniProtKB">
        <authorList>
            <consortium name="EnsemblMetazoa"/>
        </authorList>
    </citation>
    <scope>IDENTIFICATION</scope>
</reference>
<dbReference type="InterPro" id="IPR024079">
    <property type="entry name" value="MetalloPept_cat_dom_sf"/>
</dbReference>
<dbReference type="RefSeq" id="XP_050503210.1">
    <property type="nucleotide sequence ID" value="XM_050647253.1"/>
</dbReference>
<comment type="caution">
    <text evidence="1">Lacks conserved residue(s) required for the propagation of feature annotation.</text>
</comment>
<evidence type="ECO:0000256" key="2">
    <source>
        <dbReference type="RuleBase" id="RU361183"/>
    </source>
</evidence>
<feature type="region of interest" description="Disordered" evidence="3">
    <location>
        <begin position="35"/>
        <end position="54"/>
    </location>
</feature>
<dbReference type="InterPro" id="IPR001506">
    <property type="entry name" value="Peptidase_M12A"/>
</dbReference>
<feature type="binding site" evidence="1">
    <location>
        <position position="156"/>
    </location>
    <ligand>
        <name>Zn(2+)</name>
        <dbReference type="ChEBI" id="CHEBI:29105"/>
        <note>catalytic</note>
    </ligand>
</feature>
<dbReference type="Pfam" id="PF01400">
    <property type="entry name" value="Astacin"/>
    <property type="match status" value="1"/>
</dbReference>
<evidence type="ECO:0000313" key="6">
    <source>
        <dbReference type="Proteomes" id="UP001652700"/>
    </source>
</evidence>
<dbReference type="PANTHER" id="PTHR10127:SF883">
    <property type="entry name" value="ZINC METALLOPROTEINASE NAS-8"/>
    <property type="match status" value="1"/>
</dbReference>
<dbReference type="CDD" id="cd04280">
    <property type="entry name" value="ZnMc_astacin_like"/>
    <property type="match status" value="1"/>
</dbReference>
<dbReference type="PRINTS" id="PR00480">
    <property type="entry name" value="ASTACIN"/>
</dbReference>
<feature type="domain" description="Peptidase M12A" evidence="4">
    <location>
        <begin position="56"/>
        <end position="255"/>
    </location>
</feature>
<keyword evidence="1 2" id="KW-0862">Zinc</keyword>
<keyword evidence="1 2" id="KW-0645">Protease</keyword>
<dbReference type="EnsemblMetazoa" id="XM_050647253.1">
    <property type="protein sequence ID" value="XP_050503210.1"/>
    <property type="gene ID" value="LOC126882361"/>
</dbReference>
<accession>A0ABM5JZ50</accession>
<feature type="chain" id="PRO_5044980275" description="Metalloendopeptidase" evidence="2">
    <location>
        <begin position="19"/>
        <end position="291"/>
    </location>
</feature>
<feature type="active site" evidence="1">
    <location>
        <position position="153"/>
    </location>
</feature>
<proteinExistence type="predicted"/>
<evidence type="ECO:0000313" key="5">
    <source>
        <dbReference type="EnsemblMetazoa" id="XP_050503210.1"/>
    </source>
</evidence>
<organism evidence="5 6">
    <name type="scientific">Diabrotica virgifera virgifera</name>
    <name type="common">western corn rootworm</name>
    <dbReference type="NCBI Taxonomy" id="50390"/>
    <lineage>
        <taxon>Eukaryota</taxon>
        <taxon>Metazoa</taxon>
        <taxon>Ecdysozoa</taxon>
        <taxon>Arthropoda</taxon>
        <taxon>Hexapoda</taxon>
        <taxon>Insecta</taxon>
        <taxon>Pterygota</taxon>
        <taxon>Neoptera</taxon>
        <taxon>Endopterygota</taxon>
        <taxon>Coleoptera</taxon>
        <taxon>Polyphaga</taxon>
        <taxon>Cucujiformia</taxon>
        <taxon>Chrysomeloidea</taxon>
        <taxon>Chrysomelidae</taxon>
        <taxon>Galerucinae</taxon>
        <taxon>Diabroticina</taxon>
        <taxon>Diabroticites</taxon>
        <taxon>Diabrotica</taxon>
    </lineage>
</organism>
<dbReference type="EC" id="3.4.24.-" evidence="2"/>
<feature type="binding site" evidence="1">
    <location>
        <position position="152"/>
    </location>
    <ligand>
        <name>Zn(2+)</name>
        <dbReference type="ChEBI" id="CHEBI:29105"/>
        <note>catalytic</note>
    </ligand>
</feature>
<evidence type="ECO:0000256" key="3">
    <source>
        <dbReference type="SAM" id="MobiDB-lite"/>
    </source>
</evidence>
<keyword evidence="6" id="KW-1185">Reference proteome</keyword>
<dbReference type="InterPro" id="IPR034035">
    <property type="entry name" value="Astacin-like_dom"/>
</dbReference>
<dbReference type="InterPro" id="IPR006026">
    <property type="entry name" value="Peptidase_Metallo"/>
</dbReference>
<dbReference type="GeneID" id="126882361"/>
<keyword evidence="1 2" id="KW-0378">Hydrolase</keyword>
<name>A0ABM5JZ50_DIAVI</name>
<protein>
    <recommendedName>
        <fullName evidence="2">Metalloendopeptidase</fullName>
        <ecNumber evidence="2">3.4.24.-</ecNumber>
    </recommendedName>
</protein>
<dbReference type="SMART" id="SM00235">
    <property type="entry name" value="ZnMc"/>
    <property type="match status" value="1"/>
</dbReference>
<keyword evidence="1 2" id="KW-0482">Metalloprotease</keyword>
<dbReference type="PROSITE" id="PS51864">
    <property type="entry name" value="ASTACIN"/>
    <property type="match status" value="1"/>
</dbReference>
<feature type="compositionally biased region" description="Polar residues" evidence="3">
    <location>
        <begin position="45"/>
        <end position="54"/>
    </location>
</feature>
<dbReference type="Gene3D" id="3.40.390.10">
    <property type="entry name" value="Collagenase (Catalytic Domain)"/>
    <property type="match status" value="1"/>
</dbReference>
<dbReference type="SUPFAM" id="SSF55486">
    <property type="entry name" value="Metalloproteases ('zincins'), catalytic domain"/>
    <property type="match status" value="1"/>
</dbReference>
<evidence type="ECO:0000259" key="4">
    <source>
        <dbReference type="PROSITE" id="PS51864"/>
    </source>
</evidence>
<dbReference type="PANTHER" id="PTHR10127">
    <property type="entry name" value="DISCOIDIN, CUB, EGF, LAMININ , AND ZINC METALLOPROTEASE DOMAIN CONTAINING"/>
    <property type="match status" value="1"/>
</dbReference>
<feature type="signal peptide" evidence="2">
    <location>
        <begin position="1"/>
        <end position="18"/>
    </location>
</feature>
<sequence length="291" mass="33077">MQCLLLFVVILYVTDVNTQLLQLKNFKVGECTYQGERKQSPEPSPCSSSKTTKLRNASPNAALWDDGRVPYILKGSFTDRQKSILEKVMGLYKYYTCIKFVPKTRNDKSYAKIINEVNTCCSEIGKVPGGGFTVVDLGPRCFEEEEAGTVIHELMHLIGFYHEHNRSDRNDYIELTLANVNPNYTSEFDIESGNTFNIPYDYDSTMHYGPFHGARSYSHKIFVPKDKSVSESRLGQICGFSKRDITKINILYNCPQKTAELNLKDDLLYGVDISTAEQVKYEKNVNQCTTC</sequence>
<comment type="cofactor">
    <cofactor evidence="1 2">
        <name>Zn(2+)</name>
        <dbReference type="ChEBI" id="CHEBI:29105"/>
    </cofactor>
    <text evidence="1 2">Binds 1 zinc ion per subunit.</text>
</comment>
<dbReference type="Proteomes" id="UP001652700">
    <property type="component" value="Unplaced"/>
</dbReference>
<feature type="binding site" evidence="1">
    <location>
        <position position="162"/>
    </location>
    <ligand>
        <name>Zn(2+)</name>
        <dbReference type="ChEBI" id="CHEBI:29105"/>
        <note>catalytic</note>
    </ligand>
</feature>
<keyword evidence="1 2" id="KW-0479">Metal-binding</keyword>
<keyword evidence="2" id="KW-0732">Signal</keyword>